<dbReference type="InterPro" id="IPR012495">
    <property type="entry name" value="TadE-like_dom"/>
</dbReference>
<accession>A0A5D0NHF4</accession>
<organism evidence="3 4">
    <name type="scientific">Actinomadura chibensis</name>
    <dbReference type="NCBI Taxonomy" id="392828"/>
    <lineage>
        <taxon>Bacteria</taxon>
        <taxon>Bacillati</taxon>
        <taxon>Actinomycetota</taxon>
        <taxon>Actinomycetes</taxon>
        <taxon>Streptosporangiales</taxon>
        <taxon>Thermomonosporaceae</taxon>
        <taxon>Actinomadura</taxon>
    </lineage>
</organism>
<sequence length="206" mass="21261">MSASPSIPAGPIRKARSTVGELKSVGLGTLRRQRAIQAAVKTRVGRLMSLSARDAGNAAVEVAILAPLLIAFLAGLLVAMRIQHGSAVVAQAAADAARQASIARSAAQAQADATSSAMTTLRDRDLHCIPSVRLDLSGFNRPVGQSGTVAASVSCTIRLSDLALPGMPGSRAVTKTRRSPIDPYRGKALGIADCELVVALNWGWGS</sequence>
<feature type="transmembrane region" description="Helical" evidence="1">
    <location>
        <begin position="58"/>
        <end position="79"/>
    </location>
</feature>
<dbReference type="EMBL" id="VSFG01000005">
    <property type="protein sequence ID" value="TYB43876.1"/>
    <property type="molecule type" value="Genomic_DNA"/>
</dbReference>
<keyword evidence="1" id="KW-0812">Transmembrane</keyword>
<reference evidence="3 4" key="1">
    <citation type="submission" date="2019-08" db="EMBL/GenBank/DDBJ databases">
        <title>Actinomadura sp. nov. CYP1-5 isolated from mountain soil.</title>
        <authorList>
            <person name="Songsumanus A."/>
            <person name="Kuncharoen N."/>
            <person name="Kudo T."/>
            <person name="Yuki M."/>
            <person name="Igarashi Y."/>
            <person name="Tanasupawat S."/>
        </authorList>
    </citation>
    <scope>NUCLEOTIDE SEQUENCE [LARGE SCALE GENOMIC DNA]</scope>
    <source>
        <strain evidence="3 4">JCM 14158</strain>
    </source>
</reference>
<evidence type="ECO:0000313" key="4">
    <source>
        <dbReference type="Proteomes" id="UP000323380"/>
    </source>
</evidence>
<dbReference type="Pfam" id="PF07811">
    <property type="entry name" value="TadE"/>
    <property type="match status" value="1"/>
</dbReference>
<protein>
    <recommendedName>
        <fullName evidence="2">TadE-like domain-containing protein</fullName>
    </recommendedName>
</protein>
<feature type="domain" description="TadE-like" evidence="2">
    <location>
        <begin position="56"/>
        <end position="98"/>
    </location>
</feature>
<comment type="caution">
    <text evidence="3">The sequence shown here is derived from an EMBL/GenBank/DDBJ whole genome shotgun (WGS) entry which is preliminary data.</text>
</comment>
<keyword evidence="1" id="KW-1133">Transmembrane helix</keyword>
<gene>
    <name evidence="3" type="ORF">FXF69_23170</name>
</gene>
<proteinExistence type="predicted"/>
<keyword evidence="4" id="KW-1185">Reference proteome</keyword>
<keyword evidence="1" id="KW-0472">Membrane</keyword>
<evidence type="ECO:0000259" key="2">
    <source>
        <dbReference type="Pfam" id="PF07811"/>
    </source>
</evidence>
<evidence type="ECO:0000256" key="1">
    <source>
        <dbReference type="SAM" id="Phobius"/>
    </source>
</evidence>
<dbReference type="AlphaFoldDB" id="A0A5D0NHF4"/>
<dbReference type="STRING" id="1220554.GCA_001552135_05087"/>
<evidence type="ECO:0000313" key="3">
    <source>
        <dbReference type="EMBL" id="TYB43876.1"/>
    </source>
</evidence>
<name>A0A5D0NHF4_9ACTN</name>
<dbReference type="Proteomes" id="UP000323380">
    <property type="component" value="Unassembled WGS sequence"/>
</dbReference>